<comment type="caution">
    <text evidence="7">The sequence shown here is derived from an EMBL/GenBank/DDBJ whole genome shotgun (WGS) entry which is preliminary data.</text>
</comment>
<organism evidence="7 8">
    <name type="scientific">Aspergillus steynii IBT 23096</name>
    <dbReference type="NCBI Taxonomy" id="1392250"/>
    <lineage>
        <taxon>Eukaryota</taxon>
        <taxon>Fungi</taxon>
        <taxon>Dikarya</taxon>
        <taxon>Ascomycota</taxon>
        <taxon>Pezizomycotina</taxon>
        <taxon>Eurotiomycetes</taxon>
        <taxon>Eurotiomycetidae</taxon>
        <taxon>Eurotiales</taxon>
        <taxon>Aspergillaceae</taxon>
        <taxon>Aspergillus</taxon>
        <taxon>Aspergillus subgen. Circumdati</taxon>
    </lineage>
</organism>
<dbReference type="InterPro" id="IPR036864">
    <property type="entry name" value="Zn2-C6_fun-type_DNA-bd_sf"/>
</dbReference>
<evidence type="ECO:0000256" key="5">
    <source>
        <dbReference type="ARBA" id="ARBA00023242"/>
    </source>
</evidence>
<reference evidence="7 8" key="1">
    <citation type="submission" date="2016-12" db="EMBL/GenBank/DDBJ databases">
        <title>The genomes of Aspergillus section Nigri reveals drivers in fungal speciation.</title>
        <authorList>
            <consortium name="DOE Joint Genome Institute"/>
            <person name="Vesth T.C."/>
            <person name="Nybo J."/>
            <person name="Theobald S."/>
            <person name="Brandl J."/>
            <person name="Frisvad J.C."/>
            <person name="Nielsen K.F."/>
            <person name="Lyhne E.K."/>
            <person name="Kogle M.E."/>
            <person name="Kuo A."/>
            <person name="Riley R."/>
            <person name="Clum A."/>
            <person name="Nolan M."/>
            <person name="Lipzen A."/>
            <person name="Salamov A."/>
            <person name="Henrissat B."/>
            <person name="Wiebenga A."/>
            <person name="De Vries R.P."/>
            <person name="Grigoriev I.V."/>
            <person name="Mortensen U.H."/>
            <person name="Andersen M.R."/>
            <person name="Baker S.E."/>
        </authorList>
    </citation>
    <scope>NUCLEOTIDE SEQUENCE [LARGE SCALE GENOMIC DNA]</scope>
    <source>
        <strain evidence="7 8">IBT 23096</strain>
    </source>
</reference>
<gene>
    <name evidence="7" type="ORF">P170DRAFT_350071</name>
</gene>
<dbReference type="GeneID" id="36551476"/>
<dbReference type="Gene3D" id="4.10.240.10">
    <property type="entry name" value="Zn(2)-C6 fungal-type DNA-binding domain"/>
    <property type="match status" value="1"/>
</dbReference>
<dbReference type="CDD" id="cd12148">
    <property type="entry name" value="fungal_TF_MHR"/>
    <property type="match status" value="1"/>
</dbReference>
<evidence type="ECO:0000256" key="3">
    <source>
        <dbReference type="ARBA" id="ARBA00023125"/>
    </source>
</evidence>
<dbReference type="PROSITE" id="PS00463">
    <property type="entry name" value="ZN2_CY6_FUNGAL_1"/>
    <property type="match status" value="1"/>
</dbReference>
<keyword evidence="2" id="KW-0805">Transcription regulation</keyword>
<dbReference type="EMBL" id="MSFO01000002">
    <property type="protein sequence ID" value="PLB52198.1"/>
    <property type="molecule type" value="Genomic_DNA"/>
</dbReference>
<evidence type="ECO:0000313" key="8">
    <source>
        <dbReference type="Proteomes" id="UP000234275"/>
    </source>
</evidence>
<dbReference type="Proteomes" id="UP000234275">
    <property type="component" value="Unassembled WGS sequence"/>
</dbReference>
<dbReference type="Pfam" id="PF00172">
    <property type="entry name" value="Zn_clus"/>
    <property type="match status" value="1"/>
</dbReference>
<dbReference type="STRING" id="1392250.A0A2I2GH39"/>
<dbReference type="PANTHER" id="PTHR47840">
    <property type="entry name" value="ZN(II)2CYS6 TRANSCRIPTION FACTOR (EUROFUNG)-RELATED"/>
    <property type="match status" value="1"/>
</dbReference>
<keyword evidence="4" id="KW-0804">Transcription</keyword>
<dbReference type="SUPFAM" id="SSF57701">
    <property type="entry name" value="Zn2/Cys6 DNA-binding domain"/>
    <property type="match status" value="1"/>
</dbReference>
<dbReference type="InterPro" id="IPR001138">
    <property type="entry name" value="Zn2Cys6_DnaBD"/>
</dbReference>
<dbReference type="PANTHER" id="PTHR47840:SF1">
    <property type="entry name" value="ZN(II)2CYS6 TRANSCRIPTION FACTOR (EUROFUNG)"/>
    <property type="match status" value="1"/>
</dbReference>
<dbReference type="SMART" id="SM00066">
    <property type="entry name" value="GAL4"/>
    <property type="match status" value="1"/>
</dbReference>
<feature type="domain" description="Zn(2)-C6 fungal-type" evidence="6">
    <location>
        <begin position="33"/>
        <end position="65"/>
    </location>
</feature>
<dbReference type="GO" id="GO:0003677">
    <property type="term" value="F:DNA binding"/>
    <property type="evidence" value="ECO:0007669"/>
    <property type="project" value="UniProtKB-KW"/>
</dbReference>
<dbReference type="GO" id="GO:0006351">
    <property type="term" value="P:DNA-templated transcription"/>
    <property type="evidence" value="ECO:0007669"/>
    <property type="project" value="InterPro"/>
</dbReference>
<dbReference type="RefSeq" id="XP_024707500.1">
    <property type="nucleotide sequence ID" value="XM_024843776.1"/>
</dbReference>
<dbReference type="GO" id="GO:0009893">
    <property type="term" value="P:positive regulation of metabolic process"/>
    <property type="evidence" value="ECO:0007669"/>
    <property type="project" value="UniProtKB-ARBA"/>
</dbReference>
<dbReference type="InterPro" id="IPR007219">
    <property type="entry name" value="XnlR_reg_dom"/>
</dbReference>
<evidence type="ECO:0000313" key="7">
    <source>
        <dbReference type="EMBL" id="PLB52198.1"/>
    </source>
</evidence>
<accession>A0A2I2GH39</accession>
<dbReference type="GO" id="GO:0000981">
    <property type="term" value="F:DNA-binding transcription factor activity, RNA polymerase II-specific"/>
    <property type="evidence" value="ECO:0007669"/>
    <property type="project" value="InterPro"/>
</dbReference>
<dbReference type="OrthoDB" id="5392779at2759"/>
<dbReference type="SMART" id="SM00906">
    <property type="entry name" value="Fungal_trans"/>
    <property type="match status" value="1"/>
</dbReference>
<sequence length="694" mass="76873">MQPITADILAADQAEERIPSAPKRRKVRKGTQSCWECKRRKIRCTFVTPSESVCDGCRSRQVKCVGQESEEKLDIRTDVLKLEEATGCGVPSRFNTNAPGVPPRNALHGSKTTSSLYIGLENENDGICTGILAAWPSQHDLDLITSLPATTSILFHGTVCMPYSTLLNRDTESPRDMLQLPSPETHTVLIARKLLMLGSFLQGIPSTAVKDLRKLESEVSHLMSCLIETASRLVTSDDDLVHSIEGIECIMIESMYHNNAGNLRRSWLLNRRAMTIAQMMGLHLGPSPSAKMLDIETHDRIDPQYMWFRLVISDRYLSLMLGLPQGFPDSPFATSQALESCSPLDRLERIEAMIGGLILQQNQEDLHNLELTHQIDKHLQDAAASMPAQWWLVPDISALAGSDTNGLRGTLRLMNQFTHYHLLAQLHLPYMLQPSTDRKYDYSKLTAVNASREILARFVLFRGTDMIPAYCRGIDFLTFIASTTLCLAHIDSRQQPRWDLGARAGIFDFLAHQRPGDRGLLERTQLIMQQMAKDENDDICHKIGRIIDQLLAIEESTPNEYSVEAITSPERIMQDFPCSDVVEDGHTTALSIQVPYFGTIKIEHGNVSKSDSAGPAGPSKRLHFEASPAGAISIDAAPAQTLCEAVVPEHGISGPDFLNDAYSSSLDVDDWVLQGVGTALFDSLLRGSEPEMGS</sequence>
<name>A0A2I2GH39_9EURO</name>
<dbReference type="AlphaFoldDB" id="A0A2I2GH39"/>
<keyword evidence="5" id="KW-0539">Nucleus</keyword>
<dbReference type="PROSITE" id="PS50048">
    <property type="entry name" value="ZN2_CY6_FUNGAL_2"/>
    <property type="match status" value="1"/>
</dbReference>
<dbReference type="CDD" id="cd00067">
    <property type="entry name" value="GAL4"/>
    <property type="match status" value="1"/>
</dbReference>
<dbReference type="VEuPathDB" id="FungiDB:P170DRAFT_350071"/>
<keyword evidence="1" id="KW-0479">Metal-binding</keyword>
<keyword evidence="8" id="KW-1185">Reference proteome</keyword>
<evidence type="ECO:0000259" key="6">
    <source>
        <dbReference type="PROSITE" id="PS50048"/>
    </source>
</evidence>
<evidence type="ECO:0000256" key="2">
    <source>
        <dbReference type="ARBA" id="ARBA00023015"/>
    </source>
</evidence>
<evidence type="ECO:0000256" key="4">
    <source>
        <dbReference type="ARBA" id="ARBA00023163"/>
    </source>
</evidence>
<evidence type="ECO:0000256" key="1">
    <source>
        <dbReference type="ARBA" id="ARBA00022723"/>
    </source>
</evidence>
<proteinExistence type="predicted"/>
<protein>
    <recommendedName>
        <fullName evidence="6">Zn(2)-C6 fungal-type domain-containing protein</fullName>
    </recommendedName>
</protein>
<dbReference type="GO" id="GO:0008270">
    <property type="term" value="F:zinc ion binding"/>
    <property type="evidence" value="ECO:0007669"/>
    <property type="project" value="InterPro"/>
</dbReference>
<keyword evidence="3" id="KW-0238">DNA-binding</keyword>